<evidence type="ECO:0000259" key="2">
    <source>
        <dbReference type="PROSITE" id="PS51770"/>
    </source>
</evidence>
<keyword evidence="4" id="KW-1185">Reference proteome</keyword>
<dbReference type="Pfam" id="PF03061">
    <property type="entry name" value="4HBT"/>
    <property type="match status" value="1"/>
</dbReference>
<gene>
    <name evidence="3" type="ORF">SAMN04490355_1004138</name>
</gene>
<dbReference type="InterPro" id="IPR033120">
    <property type="entry name" value="HOTDOG_ACOT"/>
</dbReference>
<dbReference type="Proteomes" id="UP000199520">
    <property type="component" value="Unassembled WGS sequence"/>
</dbReference>
<dbReference type="STRING" id="1123291.SAMN04490355_1004138"/>
<dbReference type="InterPro" id="IPR006683">
    <property type="entry name" value="Thioestr_dom"/>
</dbReference>
<dbReference type="OrthoDB" id="9791628at2"/>
<dbReference type="Gene3D" id="3.10.129.10">
    <property type="entry name" value="Hotdog Thioesterase"/>
    <property type="match status" value="1"/>
</dbReference>
<name>A0A1I4HPV8_9FIRM</name>
<evidence type="ECO:0000313" key="3">
    <source>
        <dbReference type="EMBL" id="SFL43793.1"/>
    </source>
</evidence>
<dbReference type="SUPFAM" id="SSF54637">
    <property type="entry name" value="Thioesterase/thiol ester dehydrase-isomerase"/>
    <property type="match status" value="1"/>
</dbReference>
<evidence type="ECO:0000313" key="4">
    <source>
        <dbReference type="Proteomes" id="UP000199520"/>
    </source>
</evidence>
<dbReference type="EMBL" id="FOTS01000004">
    <property type="protein sequence ID" value="SFL43793.1"/>
    <property type="molecule type" value="Genomic_DNA"/>
</dbReference>
<proteinExistence type="predicted"/>
<evidence type="ECO:0000256" key="1">
    <source>
        <dbReference type="PROSITE-ProRule" id="PRU01106"/>
    </source>
</evidence>
<dbReference type="InterPro" id="IPR029069">
    <property type="entry name" value="HotDog_dom_sf"/>
</dbReference>
<dbReference type="AlphaFoldDB" id="A0A1I4HPV8"/>
<dbReference type="GO" id="GO:0016787">
    <property type="term" value="F:hydrolase activity"/>
    <property type="evidence" value="ECO:0007669"/>
    <property type="project" value="UniProtKB-KW"/>
</dbReference>
<accession>A0A1I4HPV8</accession>
<reference evidence="4" key="1">
    <citation type="submission" date="2016-10" db="EMBL/GenBank/DDBJ databases">
        <authorList>
            <person name="Varghese N."/>
            <person name="Submissions S."/>
        </authorList>
    </citation>
    <scope>NUCLEOTIDE SEQUENCE [LARGE SCALE GENOMIC DNA]</scope>
    <source>
        <strain evidence="4">DSM 13327</strain>
    </source>
</reference>
<sequence>MKSYETSRLVTGQDMNHHDTLFAARMAEWFTEATFLGASNLYGKYGETDHLVAVEIHSMKFLGPSFNGDMIRFVSTGVKAGKTSLTVYTKALRNNTEIKIAEGFSTFVCIDGNKKKIPHNIVLDEPITEEEREMLEKFNKLQAK</sequence>
<dbReference type="PROSITE" id="PS51770">
    <property type="entry name" value="HOTDOG_ACOT"/>
    <property type="match status" value="1"/>
</dbReference>
<organism evidence="3 4">
    <name type="scientific">Pelosinus propionicus DSM 13327</name>
    <dbReference type="NCBI Taxonomy" id="1123291"/>
    <lineage>
        <taxon>Bacteria</taxon>
        <taxon>Bacillati</taxon>
        <taxon>Bacillota</taxon>
        <taxon>Negativicutes</taxon>
        <taxon>Selenomonadales</taxon>
        <taxon>Sporomusaceae</taxon>
        <taxon>Pelosinus</taxon>
    </lineage>
</organism>
<protein>
    <submittedName>
        <fullName evidence="3">Acyl-CoA hydrolase</fullName>
    </submittedName>
</protein>
<keyword evidence="1 3" id="KW-0378">Hydrolase</keyword>
<feature type="domain" description="HotDog ACOT-type" evidence="2">
    <location>
        <begin position="1"/>
        <end position="113"/>
    </location>
</feature>
<dbReference type="RefSeq" id="WP_090932935.1">
    <property type="nucleotide sequence ID" value="NZ_FOTS01000004.1"/>
</dbReference>